<accession>A0A2N5V5A6</accession>
<dbReference type="Proteomes" id="UP000235388">
    <property type="component" value="Unassembled WGS sequence"/>
</dbReference>
<dbReference type="AlphaFoldDB" id="A0A2N5V5A6"/>
<sequence>MCTPTIGFARPLDRRAGFARLWAHVSLSIREAYVSRRTLIRVPKYPYKGVQSLHACPKGVQALHALQTGVQALHACSPCALLF</sequence>
<evidence type="ECO:0000313" key="1">
    <source>
        <dbReference type="EMBL" id="PLW45179.1"/>
    </source>
</evidence>
<name>A0A2N5V5A6_9BASI</name>
<proteinExistence type="predicted"/>
<evidence type="ECO:0000313" key="2">
    <source>
        <dbReference type="Proteomes" id="UP000235388"/>
    </source>
</evidence>
<keyword evidence="2" id="KW-1185">Reference proteome</keyword>
<comment type="caution">
    <text evidence="1">The sequence shown here is derived from an EMBL/GenBank/DDBJ whole genome shotgun (WGS) entry which is preliminary data.</text>
</comment>
<reference evidence="1 2" key="1">
    <citation type="submission" date="2017-11" db="EMBL/GenBank/DDBJ databases">
        <title>De novo assembly and phasing of dikaryotic genomes from two isolates of Puccinia coronata f. sp. avenae, the causal agent of oat crown rust.</title>
        <authorList>
            <person name="Miller M.E."/>
            <person name="Zhang Y."/>
            <person name="Omidvar V."/>
            <person name="Sperschneider J."/>
            <person name="Schwessinger B."/>
            <person name="Raley C."/>
            <person name="Palmer J.M."/>
            <person name="Garnica D."/>
            <person name="Upadhyaya N."/>
            <person name="Rathjen J."/>
            <person name="Taylor J.M."/>
            <person name="Park R.F."/>
            <person name="Dodds P.N."/>
            <person name="Hirsch C.D."/>
            <person name="Kianian S.F."/>
            <person name="Figueroa M."/>
        </authorList>
    </citation>
    <scope>NUCLEOTIDE SEQUENCE [LARGE SCALE GENOMIC DNA]</scope>
    <source>
        <strain evidence="1">12NC29</strain>
    </source>
</reference>
<dbReference type="EMBL" id="PGCJ01000130">
    <property type="protein sequence ID" value="PLW45179.1"/>
    <property type="molecule type" value="Genomic_DNA"/>
</dbReference>
<protein>
    <submittedName>
        <fullName evidence="1">Uncharacterized protein</fullName>
    </submittedName>
</protein>
<gene>
    <name evidence="1" type="ORF">PCANC_11306</name>
</gene>
<organism evidence="1 2">
    <name type="scientific">Puccinia coronata f. sp. avenae</name>
    <dbReference type="NCBI Taxonomy" id="200324"/>
    <lineage>
        <taxon>Eukaryota</taxon>
        <taxon>Fungi</taxon>
        <taxon>Dikarya</taxon>
        <taxon>Basidiomycota</taxon>
        <taxon>Pucciniomycotina</taxon>
        <taxon>Pucciniomycetes</taxon>
        <taxon>Pucciniales</taxon>
        <taxon>Pucciniaceae</taxon>
        <taxon>Puccinia</taxon>
    </lineage>
</organism>